<proteinExistence type="predicted"/>
<dbReference type="EMBL" id="GL349454">
    <property type="protein sequence ID" value="KNC49311.1"/>
    <property type="molecule type" value="Genomic_DNA"/>
</dbReference>
<name>A0A0L0DB36_THETB</name>
<feature type="region of interest" description="Disordered" evidence="4">
    <location>
        <begin position="435"/>
        <end position="472"/>
    </location>
</feature>
<dbReference type="RefSeq" id="XP_013758021.1">
    <property type="nucleotide sequence ID" value="XM_013902567.1"/>
</dbReference>
<keyword evidence="2" id="KW-0677">Repeat</keyword>
<evidence type="ECO:0000256" key="4">
    <source>
        <dbReference type="SAM" id="MobiDB-lite"/>
    </source>
</evidence>
<dbReference type="Proteomes" id="UP000054408">
    <property type="component" value="Unassembled WGS sequence"/>
</dbReference>
<dbReference type="AlphaFoldDB" id="A0A0L0DB36"/>
<evidence type="ECO:0000313" key="6">
    <source>
        <dbReference type="EMBL" id="KNC49311.1"/>
    </source>
</evidence>
<protein>
    <submittedName>
        <fullName evidence="6">Cysteine-rich repeat protein</fullName>
    </submittedName>
</protein>
<keyword evidence="1 5" id="KW-0732">Signal</keyword>
<reference evidence="6 7" key="1">
    <citation type="submission" date="2010-05" db="EMBL/GenBank/DDBJ databases">
        <title>The Genome Sequence of Thecamonas trahens ATCC 50062.</title>
        <authorList>
            <consortium name="The Broad Institute Genome Sequencing Platform"/>
            <person name="Russ C."/>
            <person name="Cuomo C."/>
            <person name="Shea T."/>
            <person name="Young S.K."/>
            <person name="Zeng Q."/>
            <person name="Koehrsen M."/>
            <person name="Haas B."/>
            <person name="Borodovsky M."/>
            <person name="Guigo R."/>
            <person name="Alvarado L."/>
            <person name="Berlin A."/>
            <person name="Bochicchio J."/>
            <person name="Borenstein D."/>
            <person name="Chapman S."/>
            <person name="Chen Z."/>
            <person name="Freedman E."/>
            <person name="Gellesch M."/>
            <person name="Goldberg J."/>
            <person name="Griggs A."/>
            <person name="Gujja S."/>
            <person name="Heilman E."/>
            <person name="Heiman D."/>
            <person name="Hepburn T."/>
            <person name="Howarth C."/>
            <person name="Jen D."/>
            <person name="Larson L."/>
            <person name="Mehta T."/>
            <person name="Park D."/>
            <person name="Pearson M."/>
            <person name="Roberts A."/>
            <person name="Saif S."/>
            <person name="Shenoy N."/>
            <person name="Sisk P."/>
            <person name="Stolte C."/>
            <person name="Sykes S."/>
            <person name="Thomson T."/>
            <person name="Walk T."/>
            <person name="White J."/>
            <person name="Yandava C."/>
            <person name="Burger G."/>
            <person name="Gray M.W."/>
            <person name="Holland P.W.H."/>
            <person name="King N."/>
            <person name="Lang F.B.F."/>
            <person name="Roger A.J."/>
            <person name="Ruiz-Trillo I."/>
            <person name="Lander E."/>
            <person name="Nusbaum C."/>
        </authorList>
    </citation>
    <scope>NUCLEOTIDE SEQUENCE [LARGE SCALE GENOMIC DNA]</scope>
    <source>
        <strain evidence="6 7">ATCC 50062</strain>
    </source>
</reference>
<dbReference type="NCBIfam" id="TIGR02232">
    <property type="entry name" value="myxo_disulf_rpt"/>
    <property type="match status" value="2"/>
</dbReference>
<dbReference type="InterPro" id="IPR011936">
    <property type="entry name" value="Myxo_disulph_rpt"/>
</dbReference>
<evidence type="ECO:0000256" key="3">
    <source>
        <dbReference type="ARBA" id="ARBA00023157"/>
    </source>
</evidence>
<organism evidence="6 7">
    <name type="scientific">Thecamonas trahens ATCC 50062</name>
    <dbReference type="NCBI Taxonomy" id="461836"/>
    <lineage>
        <taxon>Eukaryota</taxon>
        <taxon>Apusozoa</taxon>
        <taxon>Apusomonadida</taxon>
        <taxon>Apusomonadidae</taxon>
        <taxon>Thecamonas</taxon>
    </lineage>
</organism>
<feature type="signal peptide" evidence="5">
    <location>
        <begin position="1"/>
        <end position="27"/>
    </location>
</feature>
<dbReference type="GeneID" id="25564744"/>
<sequence>MLMPEPRTAVLLLVLLGLLLFSPSSEAAGPKPCCASPPSTVQCTNETVYDRVTAAQPTCATTWGPSCVDTVRSEFPGYCPVPPTGCQATCDFEGPNGERCFWEECDDGNFNNTDYCTNSCDLARCGDGIVQAVIGEECDAGAANAEGGACLPTCKIARCGDGFVRTGIEACDDGNTNDADGCLSTCVLAVCGDGIFRSDPGSPEECDDGNAINTDGCLANCRLPRCGDGFVHAGVEACDLGTGNSDSLPNTCRLNCTLPTCGDGVIDSTNLEMCDPGGLISDSGCCVSCKFTPGACSSCMNLTHALQGTCVSGVCTTGAPVSCAPYVCDSIESICLTRCATDSQCLPGYGCSGSSVCVPNSELDAFGLFPSPPLSTSVVGRYAFLICLLAFTAVGASSKADAAADAEAHTALIGGGFDDAATVGWASASSVATASSTATSTSTSALSSSSSSSSSSTSSSTSSSSSRLDSSS</sequence>
<evidence type="ECO:0000313" key="7">
    <source>
        <dbReference type="Proteomes" id="UP000054408"/>
    </source>
</evidence>
<accession>A0A0L0DB36</accession>
<dbReference type="OrthoDB" id="291007at2759"/>
<evidence type="ECO:0000256" key="5">
    <source>
        <dbReference type="SAM" id="SignalP"/>
    </source>
</evidence>
<gene>
    <name evidence="6" type="ORF">AMSG_05309</name>
</gene>
<feature type="chain" id="PRO_5005537427" evidence="5">
    <location>
        <begin position="28"/>
        <end position="472"/>
    </location>
</feature>
<evidence type="ECO:0000256" key="2">
    <source>
        <dbReference type="ARBA" id="ARBA00022737"/>
    </source>
</evidence>
<keyword evidence="7" id="KW-1185">Reference proteome</keyword>
<keyword evidence="3" id="KW-1015">Disulfide bond</keyword>
<evidence type="ECO:0000256" key="1">
    <source>
        <dbReference type="ARBA" id="ARBA00022729"/>
    </source>
</evidence>
<dbReference type="Pfam" id="PF13948">
    <property type="entry name" value="DUF4215"/>
    <property type="match status" value="1"/>
</dbReference>